<dbReference type="Gene3D" id="3.30.450.40">
    <property type="match status" value="1"/>
</dbReference>
<dbReference type="InterPro" id="IPR029016">
    <property type="entry name" value="GAF-like_dom_sf"/>
</dbReference>
<dbReference type="InterPro" id="IPR008984">
    <property type="entry name" value="SMAD_FHA_dom_sf"/>
</dbReference>
<reference evidence="3" key="1">
    <citation type="journal article" date="2019" name="Int. J. Syst. Evol. Microbiol.">
        <title>The Global Catalogue of Microorganisms (GCM) 10K type strain sequencing project: providing services to taxonomists for standard genome sequencing and annotation.</title>
        <authorList>
            <consortium name="The Broad Institute Genomics Platform"/>
            <consortium name="The Broad Institute Genome Sequencing Center for Infectious Disease"/>
            <person name="Wu L."/>
            <person name="Ma J."/>
        </authorList>
    </citation>
    <scope>NUCLEOTIDE SEQUENCE [LARGE SCALE GENOMIC DNA]</scope>
    <source>
        <strain evidence="3">JCM 18392</strain>
    </source>
</reference>
<accession>A0ABP9DMB4</accession>
<dbReference type="Pfam" id="PF00498">
    <property type="entry name" value="FHA"/>
    <property type="match status" value="1"/>
</dbReference>
<dbReference type="SMART" id="SM00240">
    <property type="entry name" value="FHA"/>
    <property type="match status" value="1"/>
</dbReference>
<dbReference type="CDD" id="cd00060">
    <property type="entry name" value="FHA"/>
    <property type="match status" value="1"/>
</dbReference>
<evidence type="ECO:0000259" key="1">
    <source>
        <dbReference type="PROSITE" id="PS50006"/>
    </source>
</evidence>
<dbReference type="InterPro" id="IPR000253">
    <property type="entry name" value="FHA_dom"/>
</dbReference>
<feature type="domain" description="FHA" evidence="1">
    <location>
        <begin position="25"/>
        <end position="75"/>
    </location>
</feature>
<evidence type="ECO:0000313" key="3">
    <source>
        <dbReference type="Proteomes" id="UP001501323"/>
    </source>
</evidence>
<name>A0ABP9DMB4_9GAMM</name>
<proteinExistence type="predicted"/>
<dbReference type="Pfam" id="PF01590">
    <property type="entry name" value="GAF"/>
    <property type="match status" value="1"/>
</dbReference>
<protein>
    <recommendedName>
        <fullName evidence="1">FHA domain-containing protein</fullName>
    </recommendedName>
</protein>
<sequence length="291" mass="30580">MHARLTVFLPEQAALSHVLRDGERLQIGRGEDCGLCVAHPSVSRLHAEIAQDGDGTWVLGDRGSKNGSHVDGKVVAEASLPGDAWLRFGDVYCEFELVDAARSARIADQQQARRARATALTLGLQRAAGFSALLDGTLQAVMELGHCTRGFLLLRDDDGGFAIRACQAIDPTLLAHRRFSGSAGAVERVLREGEAVVANDVGSEAWLAARDSVVAGGLRALVCLPLRDAGGTLGAIYADRTTAGPAITRLDLELLEAFAERAALYISAQRASDALVGAPRWAPAAAGIAAP</sequence>
<dbReference type="InterPro" id="IPR003018">
    <property type="entry name" value="GAF"/>
</dbReference>
<dbReference type="Proteomes" id="UP001501323">
    <property type="component" value="Unassembled WGS sequence"/>
</dbReference>
<gene>
    <name evidence="2" type="ORF">GCM10023332_00200</name>
</gene>
<comment type="caution">
    <text evidence="2">The sequence shown here is derived from an EMBL/GenBank/DDBJ whole genome shotgun (WGS) entry which is preliminary data.</text>
</comment>
<dbReference type="SMART" id="SM00065">
    <property type="entry name" value="GAF"/>
    <property type="match status" value="1"/>
</dbReference>
<organism evidence="2 3">
    <name type="scientific">Luteimonas vadosa</name>
    <dbReference type="NCBI Taxonomy" id="1165507"/>
    <lineage>
        <taxon>Bacteria</taxon>
        <taxon>Pseudomonadati</taxon>
        <taxon>Pseudomonadota</taxon>
        <taxon>Gammaproteobacteria</taxon>
        <taxon>Lysobacterales</taxon>
        <taxon>Lysobacteraceae</taxon>
        <taxon>Luteimonas</taxon>
    </lineage>
</organism>
<keyword evidence="3" id="KW-1185">Reference proteome</keyword>
<dbReference type="SUPFAM" id="SSF49879">
    <property type="entry name" value="SMAD/FHA domain"/>
    <property type="match status" value="1"/>
</dbReference>
<dbReference type="Gene3D" id="2.60.200.20">
    <property type="match status" value="1"/>
</dbReference>
<dbReference type="SUPFAM" id="SSF55781">
    <property type="entry name" value="GAF domain-like"/>
    <property type="match status" value="1"/>
</dbReference>
<dbReference type="RefSeq" id="WP_345293473.1">
    <property type="nucleotide sequence ID" value="NZ_BAABJY010000001.1"/>
</dbReference>
<dbReference type="PROSITE" id="PS50006">
    <property type="entry name" value="FHA_DOMAIN"/>
    <property type="match status" value="1"/>
</dbReference>
<evidence type="ECO:0000313" key="2">
    <source>
        <dbReference type="EMBL" id="GAA4853157.1"/>
    </source>
</evidence>
<dbReference type="EMBL" id="BAABJY010000001">
    <property type="protein sequence ID" value="GAA4853157.1"/>
    <property type="molecule type" value="Genomic_DNA"/>
</dbReference>